<comment type="cofactor">
    <cofactor evidence="5">
        <name>Mg(2+)</name>
        <dbReference type="ChEBI" id="CHEBI:18420"/>
    </cofactor>
</comment>
<dbReference type="GO" id="GO:0061542">
    <property type="term" value="F:3-demethylubiquinol 3-O-methyltransferase activity"/>
    <property type="evidence" value="ECO:0007669"/>
    <property type="project" value="UniProtKB-UniRule"/>
</dbReference>
<gene>
    <name evidence="5" type="primary">coq3</name>
    <name evidence="7" type="ORF">PVAND_004719</name>
</gene>
<organism evidence="7 8">
    <name type="scientific">Polypedilum vanderplanki</name>
    <name type="common">Sleeping chironomid midge</name>
    <dbReference type="NCBI Taxonomy" id="319348"/>
    <lineage>
        <taxon>Eukaryota</taxon>
        <taxon>Metazoa</taxon>
        <taxon>Ecdysozoa</taxon>
        <taxon>Arthropoda</taxon>
        <taxon>Hexapoda</taxon>
        <taxon>Insecta</taxon>
        <taxon>Pterygota</taxon>
        <taxon>Neoptera</taxon>
        <taxon>Endopterygota</taxon>
        <taxon>Diptera</taxon>
        <taxon>Nematocera</taxon>
        <taxon>Chironomoidea</taxon>
        <taxon>Chironomidae</taxon>
        <taxon>Chironominae</taxon>
        <taxon>Polypedilum</taxon>
        <taxon>Polypedilum</taxon>
    </lineage>
</organism>
<feature type="binding site" evidence="5">
    <location>
        <position position="101"/>
    </location>
    <ligand>
        <name>S-adenosyl-L-methionine</name>
        <dbReference type="ChEBI" id="CHEBI:59789"/>
    </ligand>
</feature>
<dbReference type="Proteomes" id="UP001107558">
    <property type="component" value="Chromosome 2"/>
</dbReference>
<dbReference type="NCBIfam" id="TIGR01983">
    <property type="entry name" value="UbiG"/>
    <property type="match status" value="1"/>
</dbReference>
<accession>A0A9J6BXS8</accession>
<dbReference type="EMBL" id="JADBJN010000002">
    <property type="protein sequence ID" value="KAG5674769.1"/>
    <property type="molecule type" value="Genomic_DNA"/>
</dbReference>
<dbReference type="PANTHER" id="PTHR43464:SF19">
    <property type="entry name" value="UBIQUINONE BIOSYNTHESIS O-METHYLTRANSFERASE, MITOCHONDRIAL"/>
    <property type="match status" value="1"/>
</dbReference>
<keyword evidence="5" id="KW-0496">Mitochondrion</keyword>
<dbReference type="InterPro" id="IPR029063">
    <property type="entry name" value="SAM-dependent_MTases_sf"/>
</dbReference>
<keyword evidence="2 5" id="KW-0808">Transferase</keyword>
<comment type="caution">
    <text evidence="5">Lacks conserved residue(s) required for the propagation of feature annotation.</text>
</comment>
<evidence type="ECO:0000313" key="7">
    <source>
        <dbReference type="EMBL" id="KAG5674769.1"/>
    </source>
</evidence>
<keyword evidence="5" id="KW-0460">Magnesium</keyword>
<comment type="caution">
    <text evidence="7">The sequence shown here is derived from an EMBL/GenBank/DDBJ whole genome shotgun (WGS) entry which is preliminary data.</text>
</comment>
<comment type="catalytic activity">
    <reaction evidence="5">
        <text>a 3,4-dihydroxy-5-(all-trans-polyprenyl)benzoate + S-adenosyl-L-methionine = a 4-hydroxy-3-methoxy-5-(all-trans-polyprenyl)benzoate + S-adenosyl-L-homocysteine + H(+)</text>
        <dbReference type="Rhea" id="RHEA:44452"/>
        <dbReference type="Rhea" id="RHEA-COMP:10930"/>
        <dbReference type="Rhea" id="RHEA-COMP:10931"/>
        <dbReference type="ChEBI" id="CHEBI:15378"/>
        <dbReference type="ChEBI" id="CHEBI:57856"/>
        <dbReference type="ChEBI" id="CHEBI:59789"/>
        <dbReference type="ChEBI" id="CHEBI:64694"/>
        <dbReference type="ChEBI" id="CHEBI:84443"/>
        <dbReference type="EC" id="2.1.1.114"/>
    </reaction>
</comment>
<dbReference type="GO" id="GO:0046872">
    <property type="term" value="F:metal ion binding"/>
    <property type="evidence" value="ECO:0007669"/>
    <property type="project" value="UniProtKB-KW"/>
</dbReference>
<keyword evidence="5" id="KW-0472">Membrane</keyword>
<evidence type="ECO:0000313" key="8">
    <source>
        <dbReference type="Proteomes" id="UP001107558"/>
    </source>
</evidence>
<feature type="binding site" evidence="5">
    <location>
        <position position="148"/>
    </location>
    <ligand>
        <name>S-adenosyl-L-methionine</name>
        <dbReference type="ChEBI" id="CHEBI:59789"/>
    </ligand>
</feature>
<dbReference type="EC" id="2.1.1.-" evidence="5"/>
<keyword evidence="4 5" id="KW-0949">S-adenosyl-L-methionine</keyword>
<dbReference type="Gene3D" id="3.40.50.150">
    <property type="entry name" value="Vaccinia Virus protein VP39"/>
    <property type="match status" value="1"/>
</dbReference>
<feature type="binding site" evidence="5">
    <location>
        <position position="153"/>
    </location>
    <ligand>
        <name>Mg(2+)</name>
        <dbReference type="ChEBI" id="CHEBI:18420"/>
    </ligand>
</feature>
<dbReference type="EC" id="2.1.1.64" evidence="5"/>
<evidence type="ECO:0000256" key="1">
    <source>
        <dbReference type="ARBA" id="ARBA00022603"/>
    </source>
</evidence>
<proteinExistence type="inferred from homology"/>
<keyword evidence="3 5" id="KW-0831">Ubiquinone biosynthesis</keyword>
<comment type="similarity">
    <text evidence="5">Belongs to the class I-like SAM-binding methyltransferase superfamily. UbiG/COQ3 family.</text>
</comment>
<feature type="binding site" evidence="5">
    <location>
        <position position="46"/>
    </location>
    <ligand>
        <name>S-adenosyl-L-methionine</name>
        <dbReference type="ChEBI" id="CHEBI:59789"/>
    </ligand>
</feature>
<feature type="domain" description="Methyltransferase" evidence="6">
    <location>
        <begin position="73"/>
        <end position="180"/>
    </location>
</feature>
<comment type="subcellular location">
    <subcellularLocation>
        <location evidence="5">Mitochondrion inner membrane</location>
        <topology evidence="5">Peripheral membrane protein</topology>
        <orientation evidence="5">Matrix side</orientation>
    </subcellularLocation>
</comment>
<dbReference type="GO" id="GO:0010420">
    <property type="term" value="F:polyprenyldihydroxybenzoate methyltransferase activity"/>
    <property type="evidence" value="ECO:0007669"/>
    <property type="project" value="UniProtKB-UniRule"/>
</dbReference>
<dbReference type="AlphaFoldDB" id="A0A9J6BXS8"/>
<dbReference type="CDD" id="cd02440">
    <property type="entry name" value="AdoMet_MTases"/>
    <property type="match status" value="1"/>
</dbReference>
<sequence>MLQSDKELLDRNILPSEQKSFSPLAKDWWNKKNGPACVIHDMNDFRIKLIFDYLISTGVLKPWQRNQPDALQGLKILDLGCGGGILTEPLARLKAQMTGIDPNEDLIAVAKEHIEPQKDISDNVVYLTETIEEHCEKFSNYYDLVICSEVLDHVPDRKSILVAASKVLKNGGSIFVSTFNKTFWSWFLAIVCGEYILRVIPRGSHHYNMFISPQEVSDILKELNFKTKSLKGFLYNLITRKFYVHNWIGFSYALHAVKGKENLIE</sequence>
<dbReference type="PANTHER" id="PTHR43464">
    <property type="entry name" value="METHYLTRANSFERASE"/>
    <property type="match status" value="1"/>
</dbReference>
<dbReference type="GO" id="GO:0031314">
    <property type="term" value="C:extrinsic component of mitochondrial inner membrane"/>
    <property type="evidence" value="ECO:0007669"/>
    <property type="project" value="UniProtKB-UniRule"/>
</dbReference>
<feature type="binding site" evidence="5">
    <location>
        <position position="149"/>
    </location>
    <ligand>
        <name>Mg(2+)</name>
        <dbReference type="ChEBI" id="CHEBI:18420"/>
    </ligand>
</feature>
<comment type="pathway">
    <text evidence="5">Cofactor biosynthesis; ubiquinone biosynthesis.</text>
</comment>
<keyword evidence="8" id="KW-1185">Reference proteome</keyword>
<keyword evidence="5" id="KW-0479">Metal-binding</keyword>
<evidence type="ECO:0000256" key="2">
    <source>
        <dbReference type="ARBA" id="ARBA00022679"/>
    </source>
</evidence>
<dbReference type="InterPro" id="IPR025714">
    <property type="entry name" value="Methyltranfer_dom"/>
</dbReference>
<comment type="function">
    <text evidence="5">O-methyltransferase required for two non-consecutive steps during ubiquinone biosynthesis. Catalyzes the 2 O-methylation of 3,4-dihydroxy-5-(all-trans-polyprenyl)benzoic acid into 4-hydroxy-3-methoxy-5-(all-trans-polyprenyl)benzoic acid. Also catalyzes the last step of ubiquinone biosynthesis by mediating methylation of 3-demethylubiquinone into ubiquinone. Also able to mediate the methylation of 3-demethylubiquinol into ubiquinol.</text>
</comment>
<evidence type="ECO:0000256" key="3">
    <source>
        <dbReference type="ARBA" id="ARBA00022688"/>
    </source>
</evidence>
<keyword evidence="5" id="KW-0999">Mitochondrion inner membrane</keyword>
<evidence type="ECO:0000259" key="6">
    <source>
        <dbReference type="Pfam" id="PF13847"/>
    </source>
</evidence>
<protein>
    <recommendedName>
        <fullName evidence="5">Ubiquinone biosynthesis O-methyltransferase, mitochondrial</fullName>
    </recommendedName>
    <alternativeName>
        <fullName evidence="5">3-demethylubiquinol 3-O-methyltransferase</fullName>
        <ecNumber evidence="5">2.1.1.64</ecNumber>
    </alternativeName>
    <alternativeName>
        <fullName evidence="5">3-demethylubiquinone 3-O-methyltransferase</fullName>
        <ecNumber evidence="5">2.1.1.-</ecNumber>
    </alternativeName>
    <alternativeName>
        <fullName evidence="5">Polyprenyldihydroxybenzoate methyltransferase</fullName>
        <ecNumber evidence="5">2.1.1.114</ecNumber>
    </alternativeName>
</protein>
<dbReference type="HAMAP" id="MF_00472">
    <property type="entry name" value="UbiG"/>
    <property type="match status" value="1"/>
</dbReference>
<name>A0A9J6BXS8_POLVA</name>
<evidence type="ECO:0000256" key="4">
    <source>
        <dbReference type="ARBA" id="ARBA00022691"/>
    </source>
</evidence>
<dbReference type="EC" id="2.1.1.114" evidence="5"/>
<keyword evidence="1 5" id="KW-0489">Methyltransferase</keyword>
<comment type="subunit">
    <text evidence="5">Component of a multi-subunit COQ enzyme complex.</text>
</comment>
<evidence type="ECO:0000256" key="5">
    <source>
        <dbReference type="HAMAP-Rule" id="MF_03190"/>
    </source>
</evidence>
<feature type="binding site" evidence="5">
    <location>
        <position position="80"/>
    </location>
    <ligand>
        <name>S-adenosyl-L-methionine</name>
        <dbReference type="ChEBI" id="CHEBI:59789"/>
    </ligand>
</feature>
<dbReference type="Pfam" id="PF13847">
    <property type="entry name" value="Methyltransf_31"/>
    <property type="match status" value="1"/>
</dbReference>
<dbReference type="SUPFAM" id="SSF53335">
    <property type="entry name" value="S-adenosyl-L-methionine-dependent methyltransferases"/>
    <property type="match status" value="1"/>
</dbReference>
<dbReference type="OrthoDB" id="3265906at2759"/>
<dbReference type="InterPro" id="IPR010233">
    <property type="entry name" value="UbiG_MeTrfase"/>
</dbReference>
<comment type="catalytic activity">
    <reaction evidence="5">
        <text>a 3-demethylubiquinol + S-adenosyl-L-methionine = a ubiquinol + S-adenosyl-L-homocysteine + H(+)</text>
        <dbReference type="Rhea" id="RHEA:44380"/>
        <dbReference type="Rhea" id="RHEA-COMP:9566"/>
        <dbReference type="Rhea" id="RHEA-COMP:10914"/>
        <dbReference type="ChEBI" id="CHEBI:15378"/>
        <dbReference type="ChEBI" id="CHEBI:17976"/>
        <dbReference type="ChEBI" id="CHEBI:57856"/>
        <dbReference type="ChEBI" id="CHEBI:59789"/>
        <dbReference type="ChEBI" id="CHEBI:84422"/>
        <dbReference type="EC" id="2.1.1.64"/>
    </reaction>
</comment>
<dbReference type="GO" id="GO:0032259">
    <property type="term" value="P:methylation"/>
    <property type="evidence" value="ECO:0007669"/>
    <property type="project" value="UniProtKB-KW"/>
</dbReference>
<reference evidence="7" key="1">
    <citation type="submission" date="2021-03" db="EMBL/GenBank/DDBJ databases">
        <title>Chromosome level genome of the anhydrobiotic midge Polypedilum vanderplanki.</title>
        <authorList>
            <person name="Yoshida Y."/>
            <person name="Kikawada T."/>
            <person name="Gusev O."/>
        </authorList>
    </citation>
    <scope>NUCLEOTIDE SEQUENCE</scope>
    <source>
        <strain evidence="7">NIAS01</strain>
        <tissue evidence="7">Whole body or cell culture</tissue>
    </source>
</reference>
<comment type="catalytic activity">
    <reaction evidence="5">
        <text>a 3-demethylubiquinone + S-adenosyl-L-methionine = a ubiquinone + S-adenosyl-L-homocysteine</text>
        <dbReference type="Rhea" id="RHEA:81215"/>
        <dbReference type="Rhea" id="RHEA-COMP:9565"/>
        <dbReference type="Rhea" id="RHEA-COMP:19654"/>
        <dbReference type="ChEBI" id="CHEBI:16389"/>
        <dbReference type="ChEBI" id="CHEBI:57856"/>
        <dbReference type="ChEBI" id="CHEBI:59789"/>
        <dbReference type="ChEBI" id="CHEBI:231825"/>
    </reaction>
</comment>